<dbReference type="EMBL" id="LHQR01000014">
    <property type="protein sequence ID" value="KXG53995.1"/>
    <property type="molecule type" value="Genomic_DNA"/>
</dbReference>
<dbReference type="InterPro" id="IPR050493">
    <property type="entry name" value="FAD-dep_Monooxygenase_BioMet"/>
</dbReference>
<evidence type="ECO:0000256" key="5">
    <source>
        <dbReference type="ARBA" id="ARBA00023033"/>
    </source>
</evidence>
<evidence type="ECO:0000313" key="7">
    <source>
        <dbReference type="EMBL" id="KXG53995.1"/>
    </source>
</evidence>
<dbReference type="GO" id="GO:0004497">
    <property type="term" value="F:monooxygenase activity"/>
    <property type="evidence" value="ECO:0007669"/>
    <property type="project" value="UniProtKB-KW"/>
</dbReference>
<reference evidence="7 8" key="1">
    <citation type="journal article" date="2016" name="BMC Genomics">
        <title>Genome sequencing and secondary metabolism of the postharvest pathogen Penicillium griseofulvum.</title>
        <authorList>
            <person name="Banani H."/>
            <person name="Marcet-Houben M."/>
            <person name="Ballester A.R."/>
            <person name="Abbruscato P."/>
            <person name="Gonzalez-Candelas L."/>
            <person name="Gabaldon T."/>
            <person name="Spadaro D."/>
        </authorList>
    </citation>
    <scope>NUCLEOTIDE SEQUENCE [LARGE SCALE GENOMIC DNA]</scope>
    <source>
        <strain evidence="7 8">PG3</strain>
    </source>
</reference>
<dbReference type="PROSITE" id="PS51257">
    <property type="entry name" value="PROKAR_LIPOPROTEIN"/>
    <property type="match status" value="1"/>
</dbReference>
<keyword evidence="2" id="KW-0285">Flavoprotein</keyword>
<dbReference type="Proteomes" id="UP000070168">
    <property type="component" value="Unassembled WGS sequence"/>
</dbReference>
<dbReference type="Gene3D" id="3.50.50.60">
    <property type="entry name" value="FAD/NAD(P)-binding domain"/>
    <property type="match status" value="2"/>
</dbReference>
<protein>
    <submittedName>
        <fullName evidence="7">Monooxygenase, FAD-binding</fullName>
    </submittedName>
</protein>
<dbReference type="InterPro" id="IPR002938">
    <property type="entry name" value="FAD-bd"/>
</dbReference>
<keyword evidence="4" id="KW-0560">Oxidoreductase</keyword>
<comment type="similarity">
    <text evidence="1">Belongs to the paxM FAD-dependent monooxygenase family.</text>
</comment>
<dbReference type="PRINTS" id="PR00420">
    <property type="entry name" value="RNGMNOXGNASE"/>
</dbReference>
<dbReference type="PANTHER" id="PTHR13789">
    <property type="entry name" value="MONOOXYGENASE"/>
    <property type="match status" value="1"/>
</dbReference>
<dbReference type="OrthoDB" id="1878542at2759"/>
<dbReference type="GO" id="GO:0071949">
    <property type="term" value="F:FAD binding"/>
    <property type="evidence" value="ECO:0007669"/>
    <property type="project" value="InterPro"/>
</dbReference>
<dbReference type="SUPFAM" id="SSF51905">
    <property type="entry name" value="FAD/NAD(P)-binding domain"/>
    <property type="match status" value="1"/>
</dbReference>
<evidence type="ECO:0000259" key="6">
    <source>
        <dbReference type="Pfam" id="PF01494"/>
    </source>
</evidence>
<evidence type="ECO:0000256" key="1">
    <source>
        <dbReference type="ARBA" id="ARBA00007992"/>
    </source>
</evidence>
<evidence type="ECO:0000256" key="3">
    <source>
        <dbReference type="ARBA" id="ARBA00022827"/>
    </source>
</evidence>
<dbReference type="OMA" id="WKLCHLP"/>
<evidence type="ECO:0000256" key="4">
    <source>
        <dbReference type="ARBA" id="ARBA00023002"/>
    </source>
</evidence>
<dbReference type="GeneID" id="63704058"/>
<evidence type="ECO:0000313" key="8">
    <source>
        <dbReference type="Proteomes" id="UP000070168"/>
    </source>
</evidence>
<accession>A0A135LYI3</accession>
<dbReference type="AlphaFoldDB" id="A0A135LYI3"/>
<dbReference type="SUPFAM" id="SSF54373">
    <property type="entry name" value="FAD-linked reductases, C-terminal domain"/>
    <property type="match status" value="1"/>
</dbReference>
<organism evidence="7 8">
    <name type="scientific">Penicillium patulum</name>
    <name type="common">Penicillium griseofulvum</name>
    <dbReference type="NCBI Taxonomy" id="5078"/>
    <lineage>
        <taxon>Eukaryota</taxon>
        <taxon>Fungi</taxon>
        <taxon>Dikarya</taxon>
        <taxon>Ascomycota</taxon>
        <taxon>Pezizomycotina</taxon>
        <taxon>Eurotiomycetes</taxon>
        <taxon>Eurotiomycetidae</taxon>
        <taxon>Eurotiales</taxon>
        <taxon>Aspergillaceae</taxon>
        <taxon>Penicillium</taxon>
    </lineage>
</organism>
<comment type="caution">
    <text evidence="7">The sequence shown here is derived from an EMBL/GenBank/DDBJ whole genome shotgun (WGS) entry which is preliminary data.</text>
</comment>
<evidence type="ECO:0000256" key="2">
    <source>
        <dbReference type="ARBA" id="ARBA00022630"/>
    </source>
</evidence>
<feature type="domain" description="FAD-binding" evidence="6">
    <location>
        <begin position="2"/>
        <end position="307"/>
    </location>
</feature>
<keyword evidence="3" id="KW-0274">FAD</keyword>
<gene>
    <name evidence="7" type="ORF">PGRI_010450</name>
</gene>
<dbReference type="Pfam" id="PF01494">
    <property type="entry name" value="FAD_binding_3"/>
    <property type="match status" value="1"/>
</dbReference>
<dbReference type="InterPro" id="IPR036188">
    <property type="entry name" value="FAD/NAD-bd_sf"/>
</dbReference>
<dbReference type="STRING" id="5078.A0A135LYI3"/>
<keyword evidence="8" id="KW-1185">Reference proteome</keyword>
<proteinExistence type="inferred from homology"/>
<name>A0A135LYI3_PENPA</name>
<dbReference type="PANTHER" id="PTHR13789:SF311">
    <property type="entry name" value="HYDROXYLASE, PUTATIVE (AFU_ORTHOLOGUE AFUA_5G10180)-RELATED"/>
    <property type="match status" value="1"/>
</dbReference>
<keyword evidence="5 7" id="KW-0503">Monooxygenase</keyword>
<sequence>MKVVIVGGGLGGLACAIACRREGIDVEILERSTDVHEVGAGIQIPPNGARIMCDFGLLPQLLEQGSQVQQVHFRRYKAGRLLRSMPFGDDITEEFGAPWIIIHRVDYHRILLEEAIRLGAVLQLGAEVEDIYTEQPAVLLTDGRCISADVVIGADVPTGDMAYRATFTREQLEALGDEKVSELCGEIAVTSWLGPAKHTIFYPLRGGKEFNLVLTRPDNLPSNSRREQGDIKEMRESYADWDETLQKLVSCVPSVYKWKLTHLSELESWTKGSVALLGDACHPTLPYQAQGAAMAVEDGAVIGKLLGLLQTHYLDPRNSGSDPSISTRSSAQDLTAAVLTLYEKCRKARTARNVQGAIMNRKLFHIEDGFLQMIRDFVLRGKPLV</sequence>
<dbReference type="RefSeq" id="XP_040652530.1">
    <property type="nucleotide sequence ID" value="XM_040788758.1"/>
</dbReference>